<keyword evidence="4" id="KW-0732">Signal</keyword>
<feature type="signal peptide" evidence="4">
    <location>
        <begin position="1"/>
        <end position="18"/>
    </location>
</feature>
<dbReference type="Gene3D" id="3.40.50.1820">
    <property type="entry name" value="alpha/beta hydrolase"/>
    <property type="match status" value="1"/>
</dbReference>
<dbReference type="InterPro" id="IPR002921">
    <property type="entry name" value="Fungal_lipase-type"/>
</dbReference>
<dbReference type="InterPro" id="IPR051218">
    <property type="entry name" value="Sec_MonoDiacylglyc_Lipase"/>
</dbReference>
<keyword evidence="7" id="KW-1185">Reference proteome</keyword>
<reference evidence="6" key="1">
    <citation type="journal article" date="2023" name="Mol. Plant Microbe Interact.">
        <title>Elucidating the Obligate Nature and Biological Capacity of an Invasive Fungal Corn Pathogen.</title>
        <authorList>
            <person name="MacCready J.S."/>
            <person name="Roggenkamp E.M."/>
            <person name="Gdanetz K."/>
            <person name="Chilvers M.I."/>
        </authorList>
    </citation>
    <scope>NUCLEOTIDE SEQUENCE</scope>
    <source>
        <strain evidence="6">PM02</strain>
    </source>
</reference>
<evidence type="ECO:0000259" key="5">
    <source>
        <dbReference type="Pfam" id="PF01764"/>
    </source>
</evidence>
<name>A0AAD9I683_9PEZI</name>
<comment type="catalytic activity">
    <reaction evidence="3">
        <text>a monoacylglycerol + H2O = glycerol + a fatty acid + H(+)</text>
        <dbReference type="Rhea" id="RHEA:15245"/>
        <dbReference type="ChEBI" id="CHEBI:15377"/>
        <dbReference type="ChEBI" id="CHEBI:15378"/>
        <dbReference type="ChEBI" id="CHEBI:17408"/>
        <dbReference type="ChEBI" id="CHEBI:17754"/>
        <dbReference type="ChEBI" id="CHEBI:28868"/>
    </reaction>
</comment>
<sequence>MKLIIVPVVLALASLATARRQESPADPTEAQMANFTIMSQYAGAAYCNSRSAPGTAVVCVKKGCPVPEAHGAVIYTTFSGFLSNVRGYIAIDNVSRLIIVSFRGTNSGRNALADILAVPIPCRALAWGCRVHAGFYGTWVEVRRPVMRGVPAALALHPGYGVVVTGHSLGGAVATLAGAYLRRAGVPADVYTYGSPRVGNEAFAAFASTQSGGDNYRLTHSDDPVPRLPPLVMGYRHLTSEYWIEEGDAAAGKPYILSLCPGTANVNCNGAGSGLNVPAHSMYLGKIGACDTVDQMWRRERLQTRANVSLAIEEDALDANGAGIFPLDTREPGLVYLVNMFAERDRQFAATLEGAANYEA</sequence>
<protein>
    <recommendedName>
        <fullName evidence="5">Fungal lipase-type domain-containing protein</fullName>
    </recommendedName>
</protein>
<accession>A0AAD9I683</accession>
<dbReference type="Proteomes" id="UP001217918">
    <property type="component" value="Unassembled WGS sequence"/>
</dbReference>
<organism evidence="6 7">
    <name type="scientific">Phyllachora maydis</name>
    <dbReference type="NCBI Taxonomy" id="1825666"/>
    <lineage>
        <taxon>Eukaryota</taxon>
        <taxon>Fungi</taxon>
        <taxon>Dikarya</taxon>
        <taxon>Ascomycota</taxon>
        <taxon>Pezizomycotina</taxon>
        <taxon>Sordariomycetes</taxon>
        <taxon>Sordariomycetidae</taxon>
        <taxon>Phyllachorales</taxon>
        <taxon>Phyllachoraceae</taxon>
        <taxon>Phyllachora</taxon>
    </lineage>
</organism>
<comment type="catalytic activity">
    <reaction evidence="2">
        <text>a diacylglycerol + H2O = a monoacylglycerol + a fatty acid + H(+)</text>
        <dbReference type="Rhea" id="RHEA:32731"/>
        <dbReference type="ChEBI" id="CHEBI:15377"/>
        <dbReference type="ChEBI" id="CHEBI:15378"/>
        <dbReference type="ChEBI" id="CHEBI:17408"/>
        <dbReference type="ChEBI" id="CHEBI:18035"/>
        <dbReference type="ChEBI" id="CHEBI:28868"/>
    </reaction>
</comment>
<evidence type="ECO:0000256" key="3">
    <source>
        <dbReference type="ARBA" id="ARBA00048461"/>
    </source>
</evidence>
<comment type="similarity">
    <text evidence="1">Belongs to the AB hydrolase superfamily. Lipase family. Class 3 subfamily.</text>
</comment>
<comment type="caution">
    <text evidence="6">The sequence shown here is derived from an EMBL/GenBank/DDBJ whole genome shotgun (WGS) entry which is preliminary data.</text>
</comment>
<evidence type="ECO:0000313" key="6">
    <source>
        <dbReference type="EMBL" id="KAK2071350.1"/>
    </source>
</evidence>
<dbReference type="InterPro" id="IPR029058">
    <property type="entry name" value="AB_hydrolase_fold"/>
</dbReference>
<dbReference type="AlphaFoldDB" id="A0AAD9I683"/>
<evidence type="ECO:0000256" key="2">
    <source>
        <dbReference type="ARBA" id="ARBA00047591"/>
    </source>
</evidence>
<dbReference type="PANTHER" id="PTHR45856:SF11">
    <property type="entry name" value="FUNGAL LIPASE-LIKE DOMAIN-CONTAINING PROTEIN"/>
    <property type="match status" value="1"/>
</dbReference>
<gene>
    <name evidence="6" type="ORF">P8C59_005779</name>
</gene>
<feature type="chain" id="PRO_5042096997" description="Fungal lipase-type domain-containing protein" evidence="4">
    <location>
        <begin position="19"/>
        <end position="360"/>
    </location>
</feature>
<evidence type="ECO:0000256" key="1">
    <source>
        <dbReference type="ARBA" id="ARBA00043996"/>
    </source>
</evidence>
<proteinExistence type="inferred from homology"/>
<evidence type="ECO:0000256" key="4">
    <source>
        <dbReference type="SAM" id="SignalP"/>
    </source>
</evidence>
<dbReference type="PANTHER" id="PTHR45856">
    <property type="entry name" value="ALPHA/BETA-HYDROLASES SUPERFAMILY PROTEIN"/>
    <property type="match status" value="1"/>
</dbReference>
<dbReference type="CDD" id="cd00519">
    <property type="entry name" value="Lipase_3"/>
    <property type="match status" value="1"/>
</dbReference>
<feature type="domain" description="Fungal lipase-type" evidence="5">
    <location>
        <begin position="99"/>
        <end position="231"/>
    </location>
</feature>
<dbReference type="GO" id="GO:0006629">
    <property type="term" value="P:lipid metabolic process"/>
    <property type="evidence" value="ECO:0007669"/>
    <property type="project" value="InterPro"/>
</dbReference>
<dbReference type="SUPFAM" id="SSF53474">
    <property type="entry name" value="alpha/beta-Hydrolases"/>
    <property type="match status" value="1"/>
</dbReference>
<dbReference type="EMBL" id="JAQQPM010000005">
    <property type="protein sequence ID" value="KAK2071350.1"/>
    <property type="molecule type" value="Genomic_DNA"/>
</dbReference>
<evidence type="ECO:0000313" key="7">
    <source>
        <dbReference type="Proteomes" id="UP001217918"/>
    </source>
</evidence>
<dbReference type="Pfam" id="PF01764">
    <property type="entry name" value="Lipase_3"/>
    <property type="match status" value="1"/>
</dbReference>